<evidence type="ECO:0000256" key="2">
    <source>
        <dbReference type="SAM" id="Phobius"/>
    </source>
</evidence>
<dbReference type="Gene3D" id="1.10.533.10">
    <property type="entry name" value="Death Domain, Fas"/>
    <property type="match status" value="1"/>
</dbReference>
<feature type="compositionally biased region" description="Low complexity" evidence="1">
    <location>
        <begin position="90"/>
        <end position="103"/>
    </location>
</feature>
<dbReference type="EMBL" id="RCHS01000671">
    <property type="protein sequence ID" value="RMX57337.1"/>
    <property type="molecule type" value="Genomic_DNA"/>
</dbReference>
<proteinExistence type="predicted"/>
<feature type="compositionally biased region" description="Basic and acidic residues" evidence="1">
    <location>
        <begin position="221"/>
        <end position="233"/>
    </location>
</feature>
<dbReference type="InterPro" id="IPR011029">
    <property type="entry name" value="DEATH-like_dom_sf"/>
</dbReference>
<evidence type="ECO:0000256" key="1">
    <source>
        <dbReference type="SAM" id="MobiDB-lite"/>
    </source>
</evidence>
<dbReference type="Proteomes" id="UP000275408">
    <property type="component" value="Unassembled WGS sequence"/>
</dbReference>
<feature type="compositionally biased region" description="Low complexity" evidence="1">
    <location>
        <begin position="422"/>
        <end position="431"/>
    </location>
</feature>
<accession>A0A3M6UUQ6</accession>
<feature type="region of interest" description="Disordered" evidence="1">
    <location>
        <begin position="408"/>
        <end position="448"/>
    </location>
</feature>
<feature type="compositionally biased region" description="Low complexity" evidence="1">
    <location>
        <begin position="472"/>
        <end position="483"/>
    </location>
</feature>
<sequence length="693" mass="76556">IIVGGEICSSATYYDLSTKRCELCPACDPGEEHTRNCGHNEMGAKTGHMCKKCRTGFFQDKKSTRGCPRCQSKYEVDKVCRPIPPTTVPVTTPVTSPSTTATTKQVSSQKTEITLPSKSTTSAFFPTEPKSDNEPEASQKGSSERRFSKPGWLVFFSLMGFVLGTALTIVTFRKRKQITALCRVPCRKYRELSSDHDVERGILSAPQTVEDHYAEPADHRTNKAEPFFPKDDAVSPAAQSPFPSTELRYPRFGQTKEIDEEKRQCACSINEPDLLMDEKGHYSSSEDLQSFQHGRQTPSGRSSSNPSTPGASSRKGATPVCGVSTENSAAGYSSSSSSPCFPSRAWLRDAVYNSSSSSINETSSPSGCLSPNHCCRLPRSASNSPRMTPQGQSTDHSCSYVTSSTFSPCATPQRGRSPNPPSISSSQVYSESSEEPEISNQSNDSFPMSIEACDEKHNTALRSVNSGPAKQNKGIKGNSNGWKKGSKPKKDLVCSCGQDVDFKEVPPLSRNHTEAVADRGKDPRLVGYTDKSANSVTAAKIGKEVKDDETAQESENAKSTVDECKYKKICRKHEVEHRCRDCCPQSSDLFFSLINNDRPCLKEPICTELNKNNDYRNLLIWTRMDAEIKETFEGSQNPAERVLERLKARRPKLTLGEFQDMLAKIKRNDIAHIIHTHHFTCNLCRKNSFDSRS</sequence>
<feature type="compositionally biased region" description="Polar residues" evidence="1">
    <location>
        <begin position="104"/>
        <end position="124"/>
    </location>
</feature>
<dbReference type="AlphaFoldDB" id="A0A3M6UUQ6"/>
<keyword evidence="2" id="KW-1133">Transmembrane helix</keyword>
<reference evidence="3 4" key="1">
    <citation type="journal article" date="2018" name="Sci. Rep.">
        <title>Comparative analysis of the Pocillopora damicornis genome highlights role of immune system in coral evolution.</title>
        <authorList>
            <person name="Cunning R."/>
            <person name="Bay R.A."/>
            <person name="Gillette P."/>
            <person name="Baker A.C."/>
            <person name="Traylor-Knowles N."/>
        </authorList>
    </citation>
    <scope>NUCLEOTIDE SEQUENCE [LARGE SCALE GENOMIC DNA]</scope>
    <source>
        <strain evidence="3">RSMAS</strain>
        <tissue evidence="3">Whole animal</tissue>
    </source>
</reference>
<evidence type="ECO:0000313" key="4">
    <source>
        <dbReference type="Proteomes" id="UP000275408"/>
    </source>
</evidence>
<name>A0A3M6UUQ6_POCDA</name>
<evidence type="ECO:0000313" key="3">
    <source>
        <dbReference type="EMBL" id="RMX57337.1"/>
    </source>
</evidence>
<feature type="transmembrane region" description="Helical" evidence="2">
    <location>
        <begin position="152"/>
        <end position="172"/>
    </location>
</feature>
<feature type="compositionally biased region" description="Polar residues" evidence="1">
    <location>
        <begin position="282"/>
        <end position="301"/>
    </location>
</feature>
<feature type="non-terminal residue" evidence="3">
    <location>
        <position position="1"/>
    </location>
</feature>
<comment type="caution">
    <text evidence="3">The sequence shown here is derived from an EMBL/GenBank/DDBJ whole genome shotgun (WGS) entry which is preliminary data.</text>
</comment>
<feature type="compositionally biased region" description="Low complexity" evidence="1">
    <location>
        <begin position="302"/>
        <end position="313"/>
    </location>
</feature>
<dbReference type="OrthoDB" id="10031141at2759"/>
<feature type="region of interest" description="Disordered" evidence="1">
    <location>
        <begin position="463"/>
        <end position="488"/>
    </location>
</feature>
<protein>
    <recommendedName>
        <fullName evidence="5">TNFR-Cys domain-containing protein</fullName>
    </recommendedName>
</protein>
<keyword evidence="4" id="KW-1185">Reference proteome</keyword>
<evidence type="ECO:0008006" key="5">
    <source>
        <dbReference type="Google" id="ProtNLM"/>
    </source>
</evidence>
<feature type="region of interest" description="Disordered" evidence="1">
    <location>
        <begin position="90"/>
        <end position="144"/>
    </location>
</feature>
<feature type="region of interest" description="Disordered" evidence="1">
    <location>
        <begin position="221"/>
        <end position="250"/>
    </location>
</feature>
<keyword evidence="2" id="KW-0472">Membrane</keyword>
<organism evidence="3 4">
    <name type="scientific">Pocillopora damicornis</name>
    <name type="common">Cauliflower coral</name>
    <name type="synonym">Millepora damicornis</name>
    <dbReference type="NCBI Taxonomy" id="46731"/>
    <lineage>
        <taxon>Eukaryota</taxon>
        <taxon>Metazoa</taxon>
        <taxon>Cnidaria</taxon>
        <taxon>Anthozoa</taxon>
        <taxon>Hexacorallia</taxon>
        <taxon>Scleractinia</taxon>
        <taxon>Astrocoeniina</taxon>
        <taxon>Pocilloporidae</taxon>
        <taxon>Pocillopora</taxon>
    </lineage>
</organism>
<feature type="region of interest" description="Disordered" evidence="1">
    <location>
        <begin position="277"/>
        <end position="322"/>
    </location>
</feature>
<keyword evidence="2" id="KW-0812">Transmembrane</keyword>
<gene>
    <name evidence="3" type="ORF">pdam_00025131</name>
</gene>